<dbReference type="GO" id="GO:0003700">
    <property type="term" value="F:DNA-binding transcription factor activity"/>
    <property type="evidence" value="ECO:0007669"/>
    <property type="project" value="InterPro"/>
</dbReference>
<keyword evidence="4" id="KW-0010">Activator</keyword>
<dbReference type="Proteomes" id="UP001107961">
    <property type="component" value="Unassembled WGS sequence"/>
</dbReference>
<dbReference type="InterPro" id="IPR003313">
    <property type="entry name" value="AraC-bd"/>
</dbReference>
<dbReference type="Gene3D" id="2.60.120.10">
    <property type="entry name" value="Jelly Rolls"/>
    <property type="match status" value="1"/>
</dbReference>
<dbReference type="GeneID" id="94686001"/>
<keyword evidence="8" id="KW-1185">Reference proteome</keyword>
<dbReference type="FunFam" id="1.10.10.60:FF:000132">
    <property type="entry name" value="AraC family transcriptional regulator"/>
    <property type="match status" value="1"/>
</dbReference>
<dbReference type="InterPro" id="IPR011051">
    <property type="entry name" value="RmlC_Cupin_sf"/>
</dbReference>
<gene>
    <name evidence="7" type="ORF">LZG35_10520</name>
</gene>
<dbReference type="PROSITE" id="PS01124">
    <property type="entry name" value="HTH_ARAC_FAMILY_2"/>
    <property type="match status" value="1"/>
</dbReference>
<protein>
    <submittedName>
        <fullName evidence="7">Helix-turn-helix transcriptional regulator</fullName>
    </submittedName>
</protein>
<dbReference type="SUPFAM" id="SSF46689">
    <property type="entry name" value="Homeodomain-like"/>
    <property type="match status" value="1"/>
</dbReference>
<evidence type="ECO:0000256" key="4">
    <source>
        <dbReference type="ARBA" id="ARBA00023159"/>
    </source>
</evidence>
<comment type="caution">
    <text evidence="7">The sequence shown here is derived from an EMBL/GenBank/DDBJ whole genome shotgun (WGS) entry which is preliminary data.</text>
</comment>
<dbReference type="Pfam" id="PF02311">
    <property type="entry name" value="AraC_binding"/>
    <property type="match status" value="1"/>
</dbReference>
<accession>A0A9Q3ZCU8</accession>
<dbReference type="EMBL" id="JAJVKT010000011">
    <property type="protein sequence ID" value="MCE7509068.1"/>
    <property type="molecule type" value="Genomic_DNA"/>
</dbReference>
<dbReference type="KEGG" id="axe:P40_06195"/>
<keyword evidence="2" id="KW-0805">Transcription regulation</keyword>
<evidence type="ECO:0000256" key="5">
    <source>
        <dbReference type="ARBA" id="ARBA00023163"/>
    </source>
</evidence>
<dbReference type="GO" id="GO:0043565">
    <property type="term" value="F:sequence-specific DNA binding"/>
    <property type="evidence" value="ECO:0007669"/>
    <property type="project" value="InterPro"/>
</dbReference>
<evidence type="ECO:0000313" key="8">
    <source>
        <dbReference type="Proteomes" id="UP001107961"/>
    </source>
</evidence>
<evidence type="ECO:0000259" key="6">
    <source>
        <dbReference type="PROSITE" id="PS01124"/>
    </source>
</evidence>
<evidence type="ECO:0000256" key="3">
    <source>
        <dbReference type="ARBA" id="ARBA00023125"/>
    </source>
</evidence>
<organism evidence="7 8">
    <name type="scientific">Alloalcanivorax xenomutans</name>
    <dbReference type="NCBI Taxonomy" id="1094342"/>
    <lineage>
        <taxon>Bacteria</taxon>
        <taxon>Pseudomonadati</taxon>
        <taxon>Pseudomonadota</taxon>
        <taxon>Gammaproteobacteria</taxon>
        <taxon>Oceanospirillales</taxon>
        <taxon>Alcanivoracaceae</taxon>
        <taxon>Alloalcanivorax</taxon>
    </lineage>
</organism>
<keyword evidence="3" id="KW-0238">DNA-binding</keyword>
<dbReference type="RefSeq" id="WP_080530625.1">
    <property type="nucleotide sequence ID" value="NZ_CBDDTQ010000001.1"/>
</dbReference>
<evidence type="ECO:0000256" key="2">
    <source>
        <dbReference type="ARBA" id="ARBA00023015"/>
    </source>
</evidence>
<sequence length="261" mass="29694">MRNIPIDDIDDTPRPLVAIHTDYADGQVLPWHRHRRVQLLYGATGVMHVATRAGNWVVPPGQAVWIPAEEAHQVRMLGVSTHSLYLEPDAVIRPPPVCQVVKVSPLLRQLLAEAVKLPLLYDLDGRDGILADLVFHELARLSSLPFHIPLPGDERLQKVCRAFLDEPDIHARIDHWLPHLAMSERTFSRLFKQQTGLSFLRWKQQACVVLALERLTAGESITRIALEYGYDSPASFSTMFRRRFGQPPSHYRPDRPGHRPD</sequence>
<name>A0A9Q3ZCU8_9GAMM</name>
<dbReference type="PANTHER" id="PTHR11019">
    <property type="entry name" value="HTH-TYPE TRANSCRIPTIONAL REGULATOR NIMR"/>
    <property type="match status" value="1"/>
</dbReference>
<dbReference type="Pfam" id="PF12833">
    <property type="entry name" value="HTH_18"/>
    <property type="match status" value="1"/>
</dbReference>
<dbReference type="InterPro" id="IPR018060">
    <property type="entry name" value="HTH_AraC"/>
</dbReference>
<dbReference type="AlphaFoldDB" id="A0A9Q3ZCU8"/>
<feature type="domain" description="HTH araC/xylS-type" evidence="6">
    <location>
        <begin position="154"/>
        <end position="254"/>
    </location>
</feature>
<proteinExistence type="predicted"/>
<dbReference type="InterPro" id="IPR020449">
    <property type="entry name" value="Tscrpt_reg_AraC-type_HTH"/>
</dbReference>
<dbReference type="SMART" id="SM00342">
    <property type="entry name" value="HTH_ARAC"/>
    <property type="match status" value="1"/>
</dbReference>
<dbReference type="CDD" id="cd06124">
    <property type="entry name" value="cupin_NimR-like_N"/>
    <property type="match status" value="1"/>
</dbReference>
<dbReference type="PRINTS" id="PR00032">
    <property type="entry name" value="HTHARAC"/>
</dbReference>
<dbReference type="PANTHER" id="PTHR11019:SF159">
    <property type="entry name" value="TRANSCRIPTIONAL REGULATOR-RELATED"/>
    <property type="match status" value="1"/>
</dbReference>
<dbReference type="SUPFAM" id="SSF51182">
    <property type="entry name" value="RmlC-like cupins"/>
    <property type="match status" value="1"/>
</dbReference>
<dbReference type="InterPro" id="IPR009057">
    <property type="entry name" value="Homeodomain-like_sf"/>
</dbReference>
<evidence type="ECO:0000313" key="7">
    <source>
        <dbReference type="EMBL" id="MCE7509068.1"/>
    </source>
</evidence>
<dbReference type="Gene3D" id="1.10.10.60">
    <property type="entry name" value="Homeodomain-like"/>
    <property type="match status" value="2"/>
</dbReference>
<evidence type="ECO:0000256" key="1">
    <source>
        <dbReference type="ARBA" id="ARBA00022491"/>
    </source>
</evidence>
<keyword evidence="5" id="KW-0804">Transcription</keyword>
<keyword evidence="1" id="KW-0678">Repressor</keyword>
<dbReference type="InterPro" id="IPR014710">
    <property type="entry name" value="RmlC-like_jellyroll"/>
</dbReference>
<reference evidence="7" key="1">
    <citation type="submission" date="2022-01" db="EMBL/GenBank/DDBJ databases">
        <authorList>
            <person name="Karlyshev A.V."/>
            <person name="Jaspars M."/>
        </authorList>
    </citation>
    <scope>NUCLEOTIDE SEQUENCE</scope>
    <source>
        <strain evidence="7">AGSA3-2</strain>
    </source>
</reference>